<accession>K2FW90</accession>
<sequence length="96" mass="11584">MKTIILDYSDWKVKILDHEEDMQIEEMEELLFEEYDLSQNNTYFMTVNDLEIEYLNEDITQKTTFSIDKTEIEESTWRKLSESELLKVLSYTNPTN</sequence>
<proteinExistence type="predicted"/>
<dbReference type="EMBL" id="AMFJ01000509">
    <property type="protein sequence ID" value="EKE27243.1"/>
    <property type="molecule type" value="Genomic_DNA"/>
</dbReference>
<name>K2FW90_9BACT</name>
<organism evidence="1">
    <name type="scientific">uncultured bacterium</name>
    <name type="common">gcode 4</name>
    <dbReference type="NCBI Taxonomy" id="1234023"/>
    <lineage>
        <taxon>Bacteria</taxon>
        <taxon>environmental samples</taxon>
    </lineage>
</organism>
<comment type="caution">
    <text evidence="1">The sequence shown here is derived from an EMBL/GenBank/DDBJ whole genome shotgun (WGS) entry which is preliminary data.</text>
</comment>
<protein>
    <submittedName>
        <fullName evidence="1">Uncharacterized protein</fullName>
    </submittedName>
</protein>
<gene>
    <name evidence="1" type="ORF">ACD_3C00235G0002</name>
</gene>
<evidence type="ECO:0000313" key="1">
    <source>
        <dbReference type="EMBL" id="EKE27243.1"/>
    </source>
</evidence>
<dbReference type="AlphaFoldDB" id="K2FW90"/>
<reference evidence="1" key="1">
    <citation type="journal article" date="2012" name="Science">
        <title>Fermentation, hydrogen, and sulfur metabolism in multiple uncultivated bacterial phyla.</title>
        <authorList>
            <person name="Wrighton K.C."/>
            <person name="Thomas B.C."/>
            <person name="Sharon I."/>
            <person name="Miller C.S."/>
            <person name="Castelle C.J."/>
            <person name="VerBerkmoes N.C."/>
            <person name="Wilkins M.J."/>
            <person name="Hettich R.L."/>
            <person name="Lipton M.S."/>
            <person name="Williams K.H."/>
            <person name="Long P.E."/>
            <person name="Banfield J.F."/>
        </authorList>
    </citation>
    <scope>NUCLEOTIDE SEQUENCE [LARGE SCALE GENOMIC DNA]</scope>
</reference>